<evidence type="ECO:0000256" key="1">
    <source>
        <dbReference type="SAM" id="Phobius"/>
    </source>
</evidence>
<evidence type="ECO:0000313" key="2">
    <source>
        <dbReference type="EMBL" id="MDC8758590.1"/>
    </source>
</evidence>
<keyword evidence="3" id="KW-1185">Reference proteome</keyword>
<gene>
    <name evidence="2" type="ORF">OIK44_13490</name>
</gene>
<evidence type="ECO:0000313" key="3">
    <source>
        <dbReference type="Proteomes" id="UP001221208"/>
    </source>
</evidence>
<organism evidence="2 3">
    <name type="scientific">Janthinobacterium fluminis</name>
    <dbReference type="NCBI Taxonomy" id="2987524"/>
    <lineage>
        <taxon>Bacteria</taxon>
        <taxon>Pseudomonadati</taxon>
        <taxon>Pseudomonadota</taxon>
        <taxon>Betaproteobacteria</taxon>
        <taxon>Burkholderiales</taxon>
        <taxon>Oxalobacteraceae</taxon>
        <taxon>Janthinobacterium</taxon>
    </lineage>
</organism>
<dbReference type="Proteomes" id="UP001221208">
    <property type="component" value="Unassembled WGS sequence"/>
</dbReference>
<accession>A0ABT5K2B7</accession>
<dbReference type="EMBL" id="JAQQXR010000005">
    <property type="protein sequence ID" value="MDC8758590.1"/>
    <property type="molecule type" value="Genomic_DNA"/>
</dbReference>
<protein>
    <submittedName>
        <fullName evidence="2">Uncharacterized protein</fullName>
    </submittedName>
</protein>
<sequence length="53" mass="5345">MTGAGMVVAAIVLLRGLYAANHMCRKTALPVRAAWVLLTVGAAAVLLQGGAPV</sequence>
<reference evidence="2 3" key="1">
    <citation type="submission" date="2022-10" db="EMBL/GenBank/DDBJ databases">
        <title>Janthinobacterium sp. hw3 Genome sequencing.</title>
        <authorList>
            <person name="Park S."/>
        </authorList>
    </citation>
    <scope>NUCLEOTIDE SEQUENCE [LARGE SCALE GENOMIC DNA]</scope>
    <source>
        <strain evidence="3">hw3</strain>
    </source>
</reference>
<proteinExistence type="predicted"/>
<comment type="caution">
    <text evidence="2">The sequence shown here is derived from an EMBL/GenBank/DDBJ whole genome shotgun (WGS) entry which is preliminary data.</text>
</comment>
<keyword evidence="1" id="KW-0812">Transmembrane</keyword>
<keyword evidence="1" id="KW-0472">Membrane</keyword>
<dbReference type="RefSeq" id="WP_273671285.1">
    <property type="nucleotide sequence ID" value="NZ_JAQQXR010000005.1"/>
</dbReference>
<feature type="transmembrane region" description="Helical" evidence="1">
    <location>
        <begin position="29"/>
        <end position="47"/>
    </location>
</feature>
<name>A0ABT5K2B7_9BURK</name>
<keyword evidence="1" id="KW-1133">Transmembrane helix</keyword>